<evidence type="ECO:0000313" key="1">
    <source>
        <dbReference type="EMBL" id="EDN00235.1"/>
    </source>
</evidence>
<accession>A6NV34</accession>
<gene>
    <name evidence="1" type="ORF">BACCAP_02069</name>
</gene>
<dbReference type="Proteomes" id="UP000003639">
    <property type="component" value="Unassembled WGS sequence"/>
</dbReference>
<proteinExistence type="predicted"/>
<protein>
    <submittedName>
        <fullName evidence="1">Uncharacterized protein</fullName>
    </submittedName>
</protein>
<sequence length="39" mass="4477">MLIFTGRPAFVRNTLKPSFSNTTLTIPAFLRPVIHRYSL</sequence>
<dbReference type="AlphaFoldDB" id="A6NV34"/>
<dbReference type="STRING" id="411467.BACCAP_02069"/>
<organism evidence="1 2">
    <name type="scientific">Pseudoflavonifractor capillosus ATCC 29799</name>
    <dbReference type="NCBI Taxonomy" id="411467"/>
    <lineage>
        <taxon>Bacteria</taxon>
        <taxon>Bacillati</taxon>
        <taxon>Bacillota</taxon>
        <taxon>Clostridia</taxon>
        <taxon>Eubacteriales</taxon>
        <taxon>Oscillospiraceae</taxon>
        <taxon>Pseudoflavonifractor</taxon>
    </lineage>
</organism>
<dbReference type="EMBL" id="AAXG02000012">
    <property type="protein sequence ID" value="EDN00235.1"/>
    <property type="molecule type" value="Genomic_DNA"/>
</dbReference>
<name>A6NV34_9FIRM</name>
<reference evidence="1 2" key="2">
    <citation type="submission" date="2007-06" db="EMBL/GenBank/DDBJ databases">
        <title>Draft genome sequence of Pseudoflavonifractor capillosus ATCC 29799.</title>
        <authorList>
            <person name="Sudarsanam P."/>
            <person name="Ley R."/>
            <person name="Guruge J."/>
            <person name="Turnbaugh P.J."/>
            <person name="Mahowald M."/>
            <person name="Liep D."/>
            <person name="Gordon J."/>
        </authorList>
    </citation>
    <scope>NUCLEOTIDE SEQUENCE [LARGE SCALE GENOMIC DNA]</scope>
    <source>
        <strain evidence="1 2">ATCC 29799</strain>
    </source>
</reference>
<reference evidence="1 2" key="1">
    <citation type="submission" date="2007-04" db="EMBL/GenBank/DDBJ databases">
        <authorList>
            <person name="Fulton L."/>
            <person name="Clifton S."/>
            <person name="Fulton B."/>
            <person name="Xu J."/>
            <person name="Minx P."/>
            <person name="Pepin K.H."/>
            <person name="Johnson M."/>
            <person name="Thiruvilangam P."/>
            <person name="Bhonagiri V."/>
            <person name="Nash W.E."/>
            <person name="Mardis E.R."/>
            <person name="Wilson R.K."/>
        </authorList>
    </citation>
    <scope>NUCLEOTIDE SEQUENCE [LARGE SCALE GENOMIC DNA]</scope>
    <source>
        <strain evidence="1 2">ATCC 29799</strain>
    </source>
</reference>
<evidence type="ECO:0000313" key="2">
    <source>
        <dbReference type="Proteomes" id="UP000003639"/>
    </source>
</evidence>
<comment type="caution">
    <text evidence="1">The sequence shown here is derived from an EMBL/GenBank/DDBJ whole genome shotgun (WGS) entry which is preliminary data.</text>
</comment>
<keyword evidence="2" id="KW-1185">Reference proteome</keyword>